<feature type="domain" description="Aminotransferase class I/classII large" evidence="4">
    <location>
        <begin position="436"/>
        <end position="797"/>
    </location>
</feature>
<dbReference type="eggNOG" id="COG0436">
    <property type="taxonomic scope" value="Bacteria"/>
</dbReference>
<dbReference type="InterPro" id="IPR011766">
    <property type="entry name" value="TPP_enzyme_TPP-bd"/>
</dbReference>
<evidence type="ECO:0000256" key="1">
    <source>
        <dbReference type="ARBA" id="ARBA00022793"/>
    </source>
</evidence>
<keyword evidence="1" id="KW-0210">Decarboxylase</keyword>
<gene>
    <name evidence="7" type="ORF">M621_16410</name>
</gene>
<feature type="domain" description="Thiamine pyrophosphate enzyme N-terminal TPP-binding" evidence="6">
    <location>
        <begin position="7"/>
        <end position="112"/>
    </location>
</feature>
<dbReference type="InterPro" id="IPR004839">
    <property type="entry name" value="Aminotransferase_I/II_large"/>
</dbReference>
<dbReference type="Gene3D" id="3.40.640.10">
    <property type="entry name" value="Type I PLP-dependent aspartate aminotransferase-like (Major domain)"/>
    <property type="match status" value="1"/>
</dbReference>
<evidence type="ECO:0000259" key="5">
    <source>
        <dbReference type="Pfam" id="PF02775"/>
    </source>
</evidence>
<dbReference type="Proteomes" id="UP000014900">
    <property type="component" value="Chromosome"/>
</dbReference>
<dbReference type="PANTHER" id="PTHR42818:SF1">
    <property type="entry name" value="SULFOPYRUVATE DECARBOXYLASE"/>
    <property type="match status" value="1"/>
</dbReference>
<dbReference type="InterPro" id="IPR029061">
    <property type="entry name" value="THDP-binding"/>
</dbReference>
<dbReference type="InterPro" id="IPR015421">
    <property type="entry name" value="PyrdxlP-dep_Trfase_major"/>
</dbReference>
<dbReference type="InterPro" id="IPR015424">
    <property type="entry name" value="PyrdxlP-dep_Trfase"/>
</dbReference>
<dbReference type="InterPro" id="IPR004838">
    <property type="entry name" value="NHTrfase_class1_PyrdxlP-BS"/>
</dbReference>
<organism evidence="7 8">
    <name type="scientific">Serratia plymuthica S13</name>
    <dbReference type="NCBI Taxonomy" id="1348660"/>
    <lineage>
        <taxon>Bacteria</taxon>
        <taxon>Pseudomonadati</taxon>
        <taxon>Pseudomonadota</taxon>
        <taxon>Gammaproteobacteria</taxon>
        <taxon>Enterobacterales</taxon>
        <taxon>Yersiniaceae</taxon>
        <taxon>Serratia</taxon>
    </lineage>
</organism>
<dbReference type="PANTHER" id="PTHR42818">
    <property type="entry name" value="SULFOPYRUVATE DECARBOXYLASE SUBUNIT ALPHA"/>
    <property type="match status" value="1"/>
</dbReference>
<evidence type="ECO:0000256" key="3">
    <source>
        <dbReference type="ARBA" id="ARBA00023239"/>
    </source>
</evidence>
<dbReference type="GO" id="GO:0030976">
    <property type="term" value="F:thiamine pyrophosphate binding"/>
    <property type="evidence" value="ECO:0007669"/>
    <property type="project" value="InterPro"/>
</dbReference>
<dbReference type="GO" id="GO:0032923">
    <property type="term" value="P:organic phosphonate biosynthetic process"/>
    <property type="evidence" value="ECO:0007669"/>
    <property type="project" value="InterPro"/>
</dbReference>
<dbReference type="SUPFAM" id="SSF53383">
    <property type="entry name" value="PLP-dependent transferases"/>
    <property type="match status" value="1"/>
</dbReference>
<dbReference type="AlphaFoldDB" id="S4YRQ6"/>
<dbReference type="Pfam" id="PF00155">
    <property type="entry name" value="Aminotran_1_2"/>
    <property type="match status" value="1"/>
</dbReference>
<reference evidence="7 8" key="1">
    <citation type="journal article" date="2013" name="Genome Announc.">
        <title>Genome Sequence of Serratia plymuthica Strain S13, an Endophyte with Germination- and Plant-Growth-Promoting Activity from the Flower of Styrian Oil Pumpkin.</title>
        <authorList>
            <person name="Muller H."/>
            <person name="Furnkranz M."/>
            <person name="Grube M."/>
            <person name="Berg G."/>
        </authorList>
    </citation>
    <scope>NUCLEOTIDE SEQUENCE [LARGE SCALE GENOMIC DNA]</scope>
    <source>
        <strain evidence="7">S13</strain>
    </source>
</reference>
<dbReference type="PROSITE" id="PS00105">
    <property type="entry name" value="AA_TRANSFER_CLASS_1"/>
    <property type="match status" value="1"/>
</dbReference>
<dbReference type="RefSeq" id="WP_020439381.1">
    <property type="nucleotide sequence ID" value="NC_021659.1"/>
</dbReference>
<name>S4YRQ6_SERPL</name>
<dbReference type="GO" id="GO:0030170">
    <property type="term" value="F:pyridoxal phosphate binding"/>
    <property type="evidence" value="ECO:0007669"/>
    <property type="project" value="InterPro"/>
</dbReference>
<evidence type="ECO:0000256" key="2">
    <source>
        <dbReference type="ARBA" id="ARBA00023052"/>
    </source>
</evidence>
<dbReference type="Pfam" id="PF02775">
    <property type="entry name" value="TPP_enzyme_C"/>
    <property type="match status" value="1"/>
</dbReference>
<dbReference type="InterPro" id="IPR012001">
    <property type="entry name" value="Thiamin_PyroP_enz_TPP-bd_dom"/>
</dbReference>
<dbReference type="CDD" id="cd00609">
    <property type="entry name" value="AAT_like"/>
    <property type="match status" value="1"/>
</dbReference>
<evidence type="ECO:0000313" key="7">
    <source>
        <dbReference type="EMBL" id="AGP47156.1"/>
    </source>
</evidence>
<accession>S4YRQ6</accession>
<dbReference type="InterPro" id="IPR017684">
    <property type="entry name" value="Phosphono-pyrv_decarboxylase"/>
</dbReference>
<sequence length="806" mass="87945">MINVRDFVNALIEQGTHYFTGVPCSYLTPLINEVIARDETHYVLASNEGEALSLASGLWLANKTAVVLCQNSGLGNLINPLTSLNEPFSIPVLLLVTWRGQPGTKDEPQHRLMGEITPELLTLAGVEWAVLPDDETGALASLQHACNYIQAEQRPYALVLTGNQFCAAQSPMPEPQTAYPRREEALETLLAHVNPDGVIIATTGKTGRELFTLSDRPEHFYCVGSMGYASAIAHGIALGCASLPVYVIDGDGAALMHLGNFAGIGASKPDNLIHIILDNGSYDSTGAQPTASSGVDFVAMAYAAGYAHAQHCNDSDSFANALRQTDIAGPRLLHVPIGIGSMAQLGRPTLSPYNVARRLQSHLKTIDPASPFEKTMANTVQLPEGGRISHSIPTTENGLMNIHDTTQPNALNAVLTGMDIYASKAISLKAKADPSIANLSFGEPVFGPPEHLLKAIEQEDLSLSAFMDASKRYEDPRGSLALRQAIAAWYRDRYGLHFDPEREIMVTHGGVEAITLALLVTTSAQDKVAISDPSYMLYARTLKTLERTPLRITRPAGNHEYAEMLAQDGALEGVKAMIVNSPENPTGYVASPQDWAVIGARAERSGCWIIHDEVYDAMHFERPHQPARAIASLANNSIIINSFSKKFGLPGLRIGWMIAPPQVIEQAAKAHDYLYLGVNIQYERIAQRLLNDDGKFAWLEEMSSNIAQRCHTALNTLTEERGYRWPRKPLGAMFLFPEVSGVYQRMPEKYRQPGQHIGDAVANYLLEERGVAVVPGSVYGPQGNNHIRLVLCMPDDVFNLAMKRMV</sequence>
<dbReference type="PATRIC" id="fig|1348660.3.peg.3222"/>
<evidence type="ECO:0000259" key="4">
    <source>
        <dbReference type="Pfam" id="PF00155"/>
    </source>
</evidence>
<dbReference type="Pfam" id="PF02776">
    <property type="entry name" value="TPP_enzyme_N"/>
    <property type="match status" value="1"/>
</dbReference>
<evidence type="ECO:0000259" key="6">
    <source>
        <dbReference type="Pfam" id="PF02776"/>
    </source>
</evidence>
<dbReference type="HOGENOM" id="CLU_349470_0_0_6"/>
<dbReference type="CDD" id="cd07035">
    <property type="entry name" value="TPP_PYR_POX_like"/>
    <property type="match status" value="1"/>
</dbReference>
<evidence type="ECO:0008006" key="9">
    <source>
        <dbReference type="Google" id="ProtNLM"/>
    </source>
</evidence>
<keyword evidence="2" id="KW-0786">Thiamine pyrophosphate</keyword>
<evidence type="ECO:0000313" key="8">
    <source>
        <dbReference type="Proteomes" id="UP000014900"/>
    </source>
</evidence>
<dbReference type="EMBL" id="CP006566">
    <property type="protein sequence ID" value="AGP47156.1"/>
    <property type="molecule type" value="Genomic_DNA"/>
</dbReference>
<protein>
    <recommendedName>
        <fullName evidence="9">Aminotransferase</fullName>
    </recommendedName>
</protein>
<proteinExistence type="predicted"/>
<dbReference type="InterPro" id="IPR051818">
    <property type="entry name" value="TPP_dependent_decarboxylase"/>
</dbReference>
<dbReference type="NCBIfam" id="TIGR03297">
    <property type="entry name" value="Ppyr-DeCO2ase"/>
    <property type="match status" value="1"/>
</dbReference>
<dbReference type="SUPFAM" id="SSF52518">
    <property type="entry name" value="Thiamin diphosphate-binding fold (THDP-binding)"/>
    <property type="match status" value="2"/>
</dbReference>
<dbReference type="KEGG" id="sry:M621_16410"/>
<dbReference type="Gene3D" id="3.40.50.970">
    <property type="match status" value="2"/>
</dbReference>
<dbReference type="GO" id="GO:0033980">
    <property type="term" value="F:phosphonopyruvate decarboxylase activity"/>
    <property type="evidence" value="ECO:0007669"/>
    <property type="project" value="InterPro"/>
</dbReference>
<keyword evidence="3" id="KW-0456">Lyase</keyword>
<feature type="domain" description="Thiamine pyrophosphate enzyme TPP-binding" evidence="5">
    <location>
        <begin position="216"/>
        <end position="334"/>
    </location>
</feature>